<dbReference type="RefSeq" id="WP_340355445.1">
    <property type="nucleotide sequence ID" value="NZ_JBBKZU010000001.1"/>
</dbReference>
<evidence type="ECO:0000313" key="3">
    <source>
        <dbReference type="Proteomes" id="UP001365846"/>
    </source>
</evidence>
<reference evidence="2 3" key="1">
    <citation type="submission" date="2024-03" db="EMBL/GenBank/DDBJ databases">
        <title>Novel species of the genus Variovorax.</title>
        <authorList>
            <person name="Liu Q."/>
            <person name="Xin Y.-H."/>
        </authorList>
    </citation>
    <scope>NUCLEOTIDE SEQUENCE [LARGE SCALE GENOMIC DNA]</scope>
    <source>
        <strain evidence="2 3">KACC 18899</strain>
    </source>
</reference>
<name>A0ABU8V988_9BURK</name>
<keyword evidence="3" id="KW-1185">Reference proteome</keyword>
<proteinExistence type="predicted"/>
<gene>
    <name evidence="2" type="ORF">WKW77_03650</name>
</gene>
<keyword evidence="1" id="KW-0812">Transmembrane</keyword>
<evidence type="ECO:0000256" key="1">
    <source>
        <dbReference type="SAM" id="Phobius"/>
    </source>
</evidence>
<protein>
    <submittedName>
        <fullName evidence="2">Uncharacterized protein</fullName>
    </submittedName>
</protein>
<sequence>MGLSMAQWQFFAALLTGVLLLLAVMWVWRRAAGRRESQRRIEAARIRSGHVPLEIPTVRGSINPSGGDSVPDTLPEWFIQGKGEHAIVDEHPRIRVRYIDAHDKKIECVIQVDNLDLQKKIITGHGEMPGEVRRVPLHRIHSARVAETGQRFNVDTWVEAVRVARRRRGHA</sequence>
<accession>A0ABU8V988</accession>
<evidence type="ECO:0000313" key="2">
    <source>
        <dbReference type="EMBL" id="MEJ8810145.1"/>
    </source>
</evidence>
<dbReference type="Proteomes" id="UP001365846">
    <property type="component" value="Unassembled WGS sequence"/>
</dbReference>
<keyword evidence="1" id="KW-0472">Membrane</keyword>
<organism evidence="2 3">
    <name type="scientific">Variovorax ureilyticus</name>
    <dbReference type="NCBI Taxonomy" id="1836198"/>
    <lineage>
        <taxon>Bacteria</taxon>
        <taxon>Pseudomonadati</taxon>
        <taxon>Pseudomonadota</taxon>
        <taxon>Betaproteobacteria</taxon>
        <taxon>Burkholderiales</taxon>
        <taxon>Comamonadaceae</taxon>
        <taxon>Variovorax</taxon>
    </lineage>
</organism>
<keyword evidence="1" id="KW-1133">Transmembrane helix</keyword>
<dbReference type="EMBL" id="JBBKZU010000001">
    <property type="protein sequence ID" value="MEJ8810145.1"/>
    <property type="molecule type" value="Genomic_DNA"/>
</dbReference>
<feature type="transmembrane region" description="Helical" evidence="1">
    <location>
        <begin position="6"/>
        <end position="28"/>
    </location>
</feature>
<comment type="caution">
    <text evidence="2">The sequence shown here is derived from an EMBL/GenBank/DDBJ whole genome shotgun (WGS) entry which is preliminary data.</text>
</comment>